<protein>
    <submittedName>
        <fullName evidence="5">Glycosyltransferase family 4 protein</fullName>
        <ecNumber evidence="5">2.4.-.-</ecNumber>
    </submittedName>
</protein>
<dbReference type="EMBL" id="JBHSGF010000002">
    <property type="protein sequence ID" value="MFC4554337.1"/>
    <property type="molecule type" value="Genomic_DNA"/>
</dbReference>
<dbReference type="EC" id="2.4.-.-" evidence="5"/>
<dbReference type="PANTHER" id="PTHR12526">
    <property type="entry name" value="GLYCOSYLTRANSFERASE"/>
    <property type="match status" value="1"/>
</dbReference>
<evidence type="ECO:0000256" key="2">
    <source>
        <dbReference type="ARBA" id="ARBA00022679"/>
    </source>
</evidence>
<name>A0ABV9D7J7_9MICO</name>
<dbReference type="Proteomes" id="UP001595955">
    <property type="component" value="Unassembled WGS sequence"/>
</dbReference>
<evidence type="ECO:0000313" key="6">
    <source>
        <dbReference type="Proteomes" id="UP001595955"/>
    </source>
</evidence>
<evidence type="ECO:0000256" key="1">
    <source>
        <dbReference type="ARBA" id="ARBA00022676"/>
    </source>
</evidence>
<dbReference type="InterPro" id="IPR001296">
    <property type="entry name" value="Glyco_trans_1"/>
</dbReference>
<keyword evidence="1 5" id="KW-0328">Glycosyltransferase</keyword>
<dbReference type="RefSeq" id="WP_122824859.1">
    <property type="nucleotide sequence ID" value="NZ_CP033325.1"/>
</dbReference>
<keyword evidence="6" id="KW-1185">Reference proteome</keyword>
<dbReference type="PANTHER" id="PTHR12526:SF635">
    <property type="entry name" value="GLYCOSYL TRANSFERASE GROUP 1"/>
    <property type="match status" value="1"/>
</dbReference>
<dbReference type="Pfam" id="PF13439">
    <property type="entry name" value="Glyco_transf_4"/>
    <property type="match status" value="1"/>
</dbReference>
<accession>A0ABV9D7J7</accession>
<dbReference type="Pfam" id="PF00534">
    <property type="entry name" value="Glycos_transf_1"/>
    <property type="match status" value="1"/>
</dbReference>
<gene>
    <name evidence="5" type="ORF">ACFO3F_03665</name>
</gene>
<sequence>MRILHVSDCYLPLLGGIEMQVSQLAARQHAAGHDVRVLTATPARPGARGRSREDDGGVAVHRMAAAIPGGAPVHPWPRGHARRLLASFRPDVVHLHIGGLTPTTQALMPVVRDLGIPAVVTVHSVWGPLAVGAYALAERLVRWSRWGLVLSGVSELAAGHIRRAAPGAQVHVLRNGVDPADWLRDPLPRPAVVHAVSAGRFAPRKRMLPLLATLRRARALLPPDAELEVTLAGAGPQLARAQAYVARHGMDWVHLPGRRTRTELVELYRRADVYLSPGVREAFGIAVFEARAAGLAVVSRSQAGAAELLVDGTDALLADDDEAMARAIARLVTDRGLREAMVAHNRAVPPATAWPAVLAEAEALYRRAGA</sequence>
<evidence type="ECO:0000259" key="3">
    <source>
        <dbReference type="Pfam" id="PF00534"/>
    </source>
</evidence>
<feature type="domain" description="Glycosyltransferase subfamily 4-like N-terminal" evidence="4">
    <location>
        <begin position="15"/>
        <end position="180"/>
    </location>
</feature>
<dbReference type="InterPro" id="IPR028098">
    <property type="entry name" value="Glyco_trans_4-like_N"/>
</dbReference>
<keyword evidence="2 5" id="KW-0808">Transferase</keyword>
<dbReference type="GO" id="GO:0016757">
    <property type="term" value="F:glycosyltransferase activity"/>
    <property type="evidence" value="ECO:0007669"/>
    <property type="project" value="UniProtKB-KW"/>
</dbReference>
<organism evidence="5 6">
    <name type="scientific">Georgenia faecalis</name>
    <dbReference type="NCBI Taxonomy" id="2483799"/>
    <lineage>
        <taxon>Bacteria</taxon>
        <taxon>Bacillati</taxon>
        <taxon>Actinomycetota</taxon>
        <taxon>Actinomycetes</taxon>
        <taxon>Micrococcales</taxon>
        <taxon>Bogoriellaceae</taxon>
        <taxon>Georgenia</taxon>
    </lineage>
</organism>
<feature type="domain" description="Glycosyl transferase family 1" evidence="3">
    <location>
        <begin position="196"/>
        <end position="345"/>
    </location>
</feature>
<dbReference type="Gene3D" id="3.40.50.2000">
    <property type="entry name" value="Glycogen Phosphorylase B"/>
    <property type="match status" value="2"/>
</dbReference>
<comment type="caution">
    <text evidence="5">The sequence shown here is derived from an EMBL/GenBank/DDBJ whole genome shotgun (WGS) entry which is preliminary data.</text>
</comment>
<dbReference type="CDD" id="cd03801">
    <property type="entry name" value="GT4_PimA-like"/>
    <property type="match status" value="1"/>
</dbReference>
<proteinExistence type="predicted"/>
<evidence type="ECO:0000259" key="4">
    <source>
        <dbReference type="Pfam" id="PF13439"/>
    </source>
</evidence>
<dbReference type="SUPFAM" id="SSF53756">
    <property type="entry name" value="UDP-Glycosyltransferase/glycogen phosphorylase"/>
    <property type="match status" value="1"/>
</dbReference>
<evidence type="ECO:0000313" key="5">
    <source>
        <dbReference type="EMBL" id="MFC4554337.1"/>
    </source>
</evidence>
<reference evidence="6" key="1">
    <citation type="journal article" date="2019" name="Int. J. Syst. Evol. Microbiol.">
        <title>The Global Catalogue of Microorganisms (GCM) 10K type strain sequencing project: providing services to taxonomists for standard genome sequencing and annotation.</title>
        <authorList>
            <consortium name="The Broad Institute Genomics Platform"/>
            <consortium name="The Broad Institute Genome Sequencing Center for Infectious Disease"/>
            <person name="Wu L."/>
            <person name="Ma J."/>
        </authorList>
    </citation>
    <scope>NUCLEOTIDE SEQUENCE [LARGE SCALE GENOMIC DNA]</scope>
    <source>
        <strain evidence="6">JCM 3369</strain>
    </source>
</reference>